<feature type="compositionally biased region" description="Polar residues" evidence="7">
    <location>
        <begin position="258"/>
        <end position="269"/>
    </location>
</feature>
<feature type="repeat" description="ANK" evidence="5">
    <location>
        <begin position="476"/>
        <end position="513"/>
    </location>
</feature>
<reference evidence="9 10" key="1">
    <citation type="journal article" date="2020" name="Nature">
        <title>Six reference-quality genomes reveal evolution of bat adaptations.</title>
        <authorList>
            <person name="Jebb D."/>
            <person name="Huang Z."/>
            <person name="Pippel M."/>
            <person name="Hughes G.M."/>
            <person name="Lavrichenko K."/>
            <person name="Devanna P."/>
            <person name="Winkler S."/>
            <person name="Jermiin L.S."/>
            <person name="Skirmuntt E.C."/>
            <person name="Katzourakis A."/>
            <person name="Burkitt-Gray L."/>
            <person name="Ray D.A."/>
            <person name="Sullivan K.A.M."/>
            <person name="Roscito J.G."/>
            <person name="Kirilenko B.M."/>
            <person name="Davalos L.M."/>
            <person name="Corthals A.P."/>
            <person name="Power M.L."/>
            <person name="Jones G."/>
            <person name="Ransome R.D."/>
            <person name="Dechmann D.K.N."/>
            <person name="Locatelli A.G."/>
            <person name="Puechmaille S.J."/>
            <person name="Fedrigo O."/>
            <person name="Jarvis E.D."/>
            <person name="Hiller M."/>
            <person name="Vernes S.C."/>
            <person name="Myers E.W."/>
            <person name="Teeling E.C."/>
        </authorList>
    </citation>
    <scope>NUCLEOTIDE SEQUENCE [LARGE SCALE GENOMIC DNA]</scope>
    <source>
        <strain evidence="9">MRhiFer1</strain>
        <tissue evidence="9">Lung</tissue>
    </source>
</reference>
<accession>A0A7J7YGP9</accession>
<evidence type="ECO:0000313" key="10">
    <source>
        <dbReference type="Proteomes" id="UP000585614"/>
    </source>
</evidence>
<dbReference type="Pfam" id="PF02493">
    <property type="entry name" value="MORN"/>
    <property type="match status" value="2"/>
</dbReference>
<comment type="caution">
    <text evidence="9">The sequence shown here is derived from an EMBL/GenBank/DDBJ whole genome shotgun (WGS) entry which is preliminary data.</text>
</comment>
<keyword evidence="5" id="KW-0040">ANK repeat</keyword>
<dbReference type="PROSITE" id="PS50297">
    <property type="entry name" value="ANK_REP_REGION"/>
    <property type="match status" value="2"/>
</dbReference>
<keyword evidence="3 6" id="KW-0863">Zinc-finger</keyword>
<dbReference type="SUPFAM" id="SSF144232">
    <property type="entry name" value="HIT/MYND zinc finger-like"/>
    <property type="match status" value="1"/>
</dbReference>
<dbReference type="InterPro" id="IPR002893">
    <property type="entry name" value="Znf_MYND"/>
</dbReference>
<evidence type="ECO:0000256" key="4">
    <source>
        <dbReference type="ARBA" id="ARBA00022833"/>
    </source>
</evidence>
<dbReference type="EMBL" id="JACAGC010000006">
    <property type="protein sequence ID" value="KAF6361039.1"/>
    <property type="molecule type" value="Genomic_DNA"/>
</dbReference>
<feature type="compositionally biased region" description="Acidic residues" evidence="7">
    <location>
        <begin position="49"/>
        <end position="60"/>
    </location>
</feature>
<keyword evidence="2" id="KW-0677">Repeat</keyword>
<dbReference type="PANTHER" id="PTHR15897:SF2">
    <property type="entry name" value="ANKYRIN REPEAT AND MYND DOMAIN-CONTAINING PROTEIN 1"/>
    <property type="match status" value="1"/>
</dbReference>
<evidence type="ECO:0000256" key="6">
    <source>
        <dbReference type="PROSITE-ProRule" id="PRU00134"/>
    </source>
</evidence>
<name>A0A7J7YGP9_RHIFE</name>
<dbReference type="SUPFAM" id="SSF48403">
    <property type="entry name" value="Ankyrin repeat"/>
    <property type="match status" value="2"/>
</dbReference>
<dbReference type="AlphaFoldDB" id="A0A7J7YGP9"/>
<dbReference type="PANTHER" id="PTHR15897">
    <property type="entry name" value="ANKYRIN REPEAT AND MYND DOMAIN PROTEIN 1"/>
    <property type="match status" value="1"/>
</dbReference>
<dbReference type="PROSITE" id="PS01360">
    <property type="entry name" value="ZF_MYND_1"/>
    <property type="match status" value="1"/>
</dbReference>
<dbReference type="GO" id="GO:0008270">
    <property type="term" value="F:zinc ion binding"/>
    <property type="evidence" value="ECO:0007669"/>
    <property type="project" value="UniProtKB-KW"/>
</dbReference>
<feature type="region of interest" description="Disordered" evidence="7">
    <location>
        <begin position="244"/>
        <end position="269"/>
    </location>
</feature>
<dbReference type="InterPro" id="IPR036770">
    <property type="entry name" value="Ankyrin_rpt-contain_sf"/>
</dbReference>
<dbReference type="SUPFAM" id="SSF82185">
    <property type="entry name" value="Histone H3 K4-specific methyltransferase SET7/9 N-terminal domain"/>
    <property type="match status" value="1"/>
</dbReference>
<dbReference type="PROSITE" id="PS50088">
    <property type="entry name" value="ANK_REPEAT"/>
    <property type="match status" value="2"/>
</dbReference>
<feature type="region of interest" description="Disordered" evidence="7">
    <location>
        <begin position="1"/>
        <end position="65"/>
    </location>
</feature>
<dbReference type="Pfam" id="PF12796">
    <property type="entry name" value="Ank_2"/>
    <property type="match status" value="1"/>
</dbReference>
<evidence type="ECO:0000256" key="3">
    <source>
        <dbReference type="ARBA" id="ARBA00022771"/>
    </source>
</evidence>
<evidence type="ECO:0000256" key="7">
    <source>
        <dbReference type="SAM" id="MobiDB-lite"/>
    </source>
</evidence>
<dbReference type="InterPro" id="IPR053064">
    <property type="entry name" value="Ankyrin-MYND_domain-protein"/>
</dbReference>
<protein>
    <submittedName>
        <fullName evidence="9">Ankyrin repeat and MYND domain containing 1</fullName>
    </submittedName>
</protein>
<evidence type="ECO:0000256" key="2">
    <source>
        <dbReference type="ARBA" id="ARBA00022737"/>
    </source>
</evidence>
<dbReference type="Gene3D" id="6.10.140.2220">
    <property type="match status" value="1"/>
</dbReference>
<dbReference type="SMART" id="SM00248">
    <property type="entry name" value="ANK"/>
    <property type="match status" value="6"/>
</dbReference>
<dbReference type="SMART" id="SM00698">
    <property type="entry name" value="MORN"/>
    <property type="match status" value="2"/>
</dbReference>
<dbReference type="Gene3D" id="2.20.110.10">
    <property type="entry name" value="Histone H3 K4-specific methyltransferase SET7/9 N-terminal domain"/>
    <property type="match status" value="1"/>
</dbReference>
<keyword evidence="4" id="KW-0862">Zinc</keyword>
<dbReference type="InterPro" id="IPR002110">
    <property type="entry name" value="Ankyrin_rpt"/>
</dbReference>
<evidence type="ECO:0000313" key="9">
    <source>
        <dbReference type="EMBL" id="KAF6361039.1"/>
    </source>
</evidence>
<gene>
    <name evidence="9" type="ORF">mRhiFer1_000688</name>
</gene>
<feature type="domain" description="MYND-type" evidence="8">
    <location>
        <begin position="699"/>
        <end position="739"/>
    </location>
</feature>
<keyword evidence="1" id="KW-0479">Metal-binding</keyword>
<dbReference type="Gene3D" id="1.25.40.20">
    <property type="entry name" value="Ankyrin repeat-containing domain"/>
    <property type="match status" value="3"/>
</dbReference>
<dbReference type="PROSITE" id="PS50865">
    <property type="entry name" value="ZF_MYND_2"/>
    <property type="match status" value="1"/>
</dbReference>
<dbReference type="Pfam" id="PF01753">
    <property type="entry name" value="zf-MYND"/>
    <property type="match status" value="1"/>
</dbReference>
<organism evidence="9 10">
    <name type="scientific">Rhinolophus ferrumequinum</name>
    <name type="common">Greater horseshoe bat</name>
    <dbReference type="NCBI Taxonomy" id="59479"/>
    <lineage>
        <taxon>Eukaryota</taxon>
        <taxon>Metazoa</taxon>
        <taxon>Chordata</taxon>
        <taxon>Craniata</taxon>
        <taxon>Vertebrata</taxon>
        <taxon>Euteleostomi</taxon>
        <taxon>Mammalia</taxon>
        <taxon>Eutheria</taxon>
        <taxon>Laurasiatheria</taxon>
        <taxon>Chiroptera</taxon>
        <taxon>Yinpterochiroptera</taxon>
        <taxon>Rhinolophoidea</taxon>
        <taxon>Rhinolophidae</taxon>
        <taxon>Rhinolophinae</taxon>
        <taxon>Rhinolophus</taxon>
    </lineage>
</organism>
<proteinExistence type="predicted"/>
<evidence type="ECO:0000256" key="1">
    <source>
        <dbReference type="ARBA" id="ARBA00022723"/>
    </source>
</evidence>
<sequence length="789" mass="87403">MEGGYSSAVDCEVPNNDHLEEGRSSKSAASEDPGTLESSTLSPKRDVPEAPEEELEELESEGPLSEQDLKDAYLQLVQGVQEWQDGCVYRGQFGLDMKLGSGEFSWPTGESYQGQFYRDHCHGFGTYTWPDGSSFTGMFYLSSREGYGTMYTKTGLFQVHCHTDVVNLLLDSGANVNKCTDQGLTPLSMCFLLYYPTRSFQPNVAERTVPKPQEAPKLSAARNHSSLFCQSDSLYHEALVPAQGNQEPVDPRGACQRRGSTSPKGSISDLNDALGNLDRSTLCSQETNFESNLCVYNLSLELSRDVLEKSAWAHSMLQVPSFGDSSSDKGTMRQMALSVTEHRNRWLTINLLLHRGADPNLCRVPLQVLFLAVKAGDVDGVKLLLEKGARTDIQFPPELGALTPLHIAAALPGEEGIRITELLLHAVTDVDARAADQDDVYRLVKLDLWPSSLKLNNEAGPPSIYYSGHMSVPDEGGRTALHVACEREDDTRRARDVVRLLLSHGANTSLLWSGHSPLSLSIASGNDLIVKELLCHGADPNLLLTRGLGSALCVACDLMYETQRSMDSKLALIDQLINYGADILNPVTLTQGDKVAVGTAVDYGYFKFYQDRKIAHCPFHTLLPAEREAFLARRKLLDYMGFQLRRAVLAKESQWDLKAVYLSKKAELIACHRLKQKGARLPKALYVEKELQIPFFRFCSQCGRSVGVRLAPCTRCYGILTCSKSCKTKAWASFHKRECATLLAIGKMYLPLFRDNIQKSLKRLGTSQVPASAELPQRQKLIYSNYSDE</sequence>
<evidence type="ECO:0000256" key="5">
    <source>
        <dbReference type="PROSITE-ProRule" id="PRU00023"/>
    </source>
</evidence>
<dbReference type="InterPro" id="IPR003409">
    <property type="entry name" value="MORN"/>
</dbReference>
<evidence type="ECO:0000259" key="8">
    <source>
        <dbReference type="PROSITE" id="PS50865"/>
    </source>
</evidence>
<dbReference type="Proteomes" id="UP000585614">
    <property type="component" value="Unassembled WGS sequence"/>
</dbReference>
<feature type="repeat" description="ANK" evidence="5">
    <location>
        <begin position="513"/>
        <end position="545"/>
    </location>
</feature>
<feature type="compositionally biased region" description="Basic and acidic residues" evidence="7">
    <location>
        <begin position="15"/>
        <end position="24"/>
    </location>
</feature>